<dbReference type="EMBL" id="BQNB010020798">
    <property type="protein sequence ID" value="GJT99740.1"/>
    <property type="molecule type" value="Genomic_DNA"/>
</dbReference>
<reference evidence="1" key="2">
    <citation type="submission" date="2022-01" db="EMBL/GenBank/DDBJ databases">
        <authorList>
            <person name="Yamashiro T."/>
            <person name="Shiraishi A."/>
            <person name="Satake H."/>
            <person name="Nakayama K."/>
        </authorList>
    </citation>
    <scope>NUCLEOTIDE SEQUENCE</scope>
</reference>
<evidence type="ECO:0000313" key="1">
    <source>
        <dbReference type="EMBL" id="GJT99740.1"/>
    </source>
</evidence>
<reference evidence="1" key="1">
    <citation type="journal article" date="2022" name="Int. J. Mol. Sci.">
        <title>Draft Genome of Tanacetum Coccineum: Genomic Comparison of Closely Related Tanacetum-Family Plants.</title>
        <authorList>
            <person name="Yamashiro T."/>
            <person name="Shiraishi A."/>
            <person name="Nakayama K."/>
            <person name="Satake H."/>
        </authorList>
    </citation>
    <scope>NUCLEOTIDE SEQUENCE</scope>
</reference>
<gene>
    <name evidence="1" type="ORF">Tco_1110079</name>
</gene>
<name>A0ABQ5IHR7_9ASTR</name>
<protein>
    <submittedName>
        <fullName evidence="1">Uncharacterized protein</fullName>
    </submittedName>
</protein>
<comment type="caution">
    <text evidence="1">The sequence shown here is derived from an EMBL/GenBank/DDBJ whole genome shotgun (WGS) entry which is preliminary data.</text>
</comment>
<evidence type="ECO:0000313" key="2">
    <source>
        <dbReference type="Proteomes" id="UP001151760"/>
    </source>
</evidence>
<sequence>MGGGAMIPTPAATSNTMNYHFLPPRSSLFSRFASGLWTESYEYMHENGGISSTNLVSVPSQLEVLNAMSNFQRVMNGLSAPTVEVRGLGQIMEQRPMYDSSRIITKSLHQKRLLDAYHLLQTDHSVQRLVLSLSSDTRVWNAILVNDAVQDLQGRPMPHAATATAGIATSYRHQLESTSVVVEWICGFMKSKIGDLIDKLEIFLLKTLESLTEERTPTLTLDNMLEEKLRSSLLLSVVILLIVVVTRSMER</sequence>
<organism evidence="1 2">
    <name type="scientific">Tanacetum coccineum</name>
    <dbReference type="NCBI Taxonomy" id="301880"/>
    <lineage>
        <taxon>Eukaryota</taxon>
        <taxon>Viridiplantae</taxon>
        <taxon>Streptophyta</taxon>
        <taxon>Embryophyta</taxon>
        <taxon>Tracheophyta</taxon>
        <taxon>Spermatophyta</taxon>
        <taxon>Magnoliopsida</taxon>
        <taxon>eudicotyledons</taxon>
        <taxon>Gunneridae</taxon>
        <taxon>Pentapetalae</taxon>
        <taxon>asterids</taxon>
        <taxon>campanulids</taxon>
        <taxon>Asterales</taxon>
        <taxon>Asteraceae</taxon>
        <taxon>Asteroideae</taxon>
        <taxon>Anthemideae</taxon>
        <taxon>Anthemidinae</taxon>
        <taxon>Tanacetum</taxon>
    </lineage>
</organism>
<dbReference type="Proteomes" id="UP001151760">
    <property type="component" value="Unassembled WGS sequence"/>
</dbReference>
<accession>A0ABQ5IHR7</accession>
<keyword evidence="2" id="KW-1185">Reference proteome</keyword>
<proteinExistence type="predicted"/>
<dbReference type="PANTHER" id="PTHR33625:SF2">
    <property type="entry name" value="POST-SET DOMAIN-CONTAINING PROTEIN"/>
    <property type="match status" value="1"/>
</dbReference>
<dbReference type="PANTHER" id="PTHR33625">
    <property type="entry name" value="OS08G0179900 PROTEIN"/>
    <property type="match status" value="1"/>
</dbReference>